<organism evidence="1 2">
    <name type="scientific">Solemya velum gill symbiont</name>
    <dbReference type="NCBI Taxonomy" id="2340"/>
    <lineage>
        <taxon>Bacteria</taxon>
        <taxon>Pseudomonadati</taxon>
        <taxon>Pseudomonadota</taxon>
        <taxon>Gammaproteobacteria</taxon>
        <taxon>sulfur-oxidizing symbionts</taxon>
    </lineage>
</organism>
<evidence type="ECO:0000313" key="2">
    <source>
        <dbReference type="Proteomes" id="UP000190962"/>
    </source>
</evidence>
<evidence type="ECO:0000313" key="1">
    <source>
        <dbReference type="EMBL" id="OOY33778.1"/>
    </source>
</evidence>
<dbReference type="AlphaFoldDB" id="A0A1T2CG58"/>
<sequence length="228" mass="25813">MAYIERLHEDFKIMKGARGSAHNLFIVCNAVSNDRVGGFEQFKLPGNKTLKVVRSEIAFDYDRLPRFSRHVVSQDTYKPTSTMNNVILSGPCDRRDHDDYFMRIVDDSGQRDFLPSYEEALHLSEPIGPPPAYSDVVNGQYPPEDAIMEDRAFDLLMFRNRPGREFFGGKPEPGLVFVMSMIANNEYTRQYNNIYLYAVNGLQGNIGIPAADRGTNYGRPLPVYIGGT</sequence>
<proteinExistence type="predicted"/>
<dbReference type="RefSeq" id="WP_078453704.1">
    <property type="nucleotide sequence ID" value="NZ_MPNX01000045.1"/>
</dbReference>
<dbReference type="EMBL" id="MPNX01000045">
    <property type="protein sequence ID" value="OOY33778.1"/>
    <property type="molecule type" value="Genomic_DNA"/>
</dbReference>
<name>A0A1T2CG58_SOVGS</name>
<gene>
    <name evidence="1" type="ORF">BOV88_13460</name>
</gene>
<protein>
    <submittedName>
        <fullName evidence="1">Uncharacterized protein</fullName>
    </submittedName>
</protein>
<reference evidence="1 2" key="1">
    <citation type="submission" date="2016-11" db="EMBL/GenBank/DDBJ databases">
        <title>Mixed transmission modes and dynamic genome evolution in an obligate animal-bacterial symbiosis.</title>
        <authorList>
            <person name="Russell S.L."/>
            <person name="Corbett-Detig R.B."/>
            <person name="Cavanaugh C.M."/>
        </authorList>
    </citation>
    <scope>NUCLEOTIDE SEQUENCE [LARGE SCALE GENOMIC DNA]</scope>
    <source>
        <strain evidence="1">MA-KB16</strain>
    </source>
</reference>
<comment type="caution">
    <text evidence="1">The sequence shown here is derived from an EMBL/GenBank/DDBJ whole genome shotgun (WGS) entry which is preliminary data.</text>
</comment>
<dbReference type="Proteomes" id="UP000190962">
    <property type="component" value="Unassembled WGS sequence"/>
</dbReference>
<accession>A0A1T2CG58</accession>